<dbReference type="SMART" id="SM00185">
    <property type="entry name" value="ARM"/>
    <property type="match status" value="3"/>
</dbReference>
<evidence type="ECO:0000256" key="4">
    <source>
        <dbReference type="ARBA" id="ARBA00022777"/>
    </source>
</evidence>
<evidence type="ECO:0000256" key="3">
    <source>
        <dbReference type="ARBA" id="ARBA00022741"/>
    </source>
</evidence>
<dbReference type="SUPFAM" id="SSF56112">
    <property type="entry name" value="Protein kinase-like (PK-like)"/>
    <property type="match status" value="1"/>
</dbReference>
<gene>
    <name evidence="9" type="ORF">CAUJ_LOCUS1947</name>
</gene>
<evidence type="ECO:0000259" key="8">
    <source>
        <dbReference type="PROSITE" id="PS50011"/>
    </source>
</evidence>
<dbReference type="PROSITE" id="PS00107">
    <property type="entry name" value="PROTEIN_KINASE_ATP"/>
    <property type="match status" value="1"/>
</dbReference>
<accession>A0A8S1GT75</accession>
<dbReference type="OrthoDB" id="248923at2759"/>
<dbReference type="InterPro" id="IPR050660">
    <property type="entry name" value="NEK_Ser/Thr_kinase"/>
</dbReference>
<sequence>MADEDVGRQIVESLAKSVNEVQPRKEIDLLVVYLEENAETPSGDLAAKICKNLIHNRICSRQFLSTRPARKWISLLFAAWKSHFFRDKNNCQTFHDSNLQAVYVQLTTFIATRFLANELDWSSVTAQLLYVTQKLIDSRENAETFVENSMHHALLPLLGTCQMAVLQLSLEILGRLSDWSPSCRLDLCDTNTIDLCLQLASDGDLLTQKLCASLLRILACEPQAREQIRIYDGVPTLLGLLSVKNLRLQWHIAWTLAQLAEFVETAIEIAQRGGVGLVFAELTNLKLPDRSINDWIAMHIGLTALLAQLSQTTSNQQLIINSNGIFLLGKLLTVRRFADRPETRETWRHLQLSIFRVLRFLFAFERSRAMFKKVFPTHILERFVDIANYEHELGAYEDLGAEYADFLDSLTEDEAAKQFDAVNLRRAALGEVGEYELLEQLGAGAFGCVYTVRKKDNTENASQRLFALKEIFMTSLAPGETDKSFGDMINEVKIIKQQLRHPNIVRYRRIFVENHRLYIVMDLVQGASLREHIVTMKERKKLFREDWVWHVVVQLVLALRYLHKEKKIVHRDLKPNNIMVGENDRVVVTDFGLAKQKGADYLKSAAGTIIYSCPEIVQNLPYNEKADIWSFGCCVYEICQLQAAFSSTNMLALATQIVEAKFEPMAEVWSSDLHQLVTSCLQADSAKRFDILQVASSIAPRLLLQLDEFSRAQASSATNNVNNNNNDVFRADDKESSLNSSTSSFTTKKSQNTVSFPAILDAAVRKRKSRNLTRNHPLSAGDHVKDRKKSLNLSFSLPRINDSSGQRRRVQTVASDKPTRSTSSSDLRRQEGLSVRSAALREIRDPVLVILEQILRIMVVTDRNSSRTLNHQRRLVEMFRRKVFSKESTPETIKKHLRMLASETQEDIDLDLGFSDYRPALAQTNHAGFHTIDQKVTRITYEQLACCIQCLLAEQ</sequence>
<protein>
    <recommendedName>
        <fullName evidence="8">Protein kinase domain-containing protein</fullName>
    </recommendedName>
</protein>
<evidence type="ECO:0000256" key="2">
    <source>
        <dbReference type="ARBA" id="ARBA00022679"/>
    </source>
</evidence>
<evidence type="ECO:0000256" key="5">
    <source>
        <dbReference type="ARBA" id="ARBA00022840"/>
    </source>
</evidence>
<evidence type="ECO:0000256" key="6">
    <source>
        <dbReference type="PROSITE-ProRule" id="PRU10141"/>
    </source>
</evidence>
<feature type="compositionally biased region" description="Low complexity" evidence="7">
    <location>
        <begin position="737"/>
        <end position="748"/>
    </location>
</feature>
<dbReference type="SUPFAM" id="SSF48371">
    <property type="entry name" value="ARM repeat"/>
    <property type="match status" value="1"/>
</dbReference>
<dbReference type="Pfam" id="PF00069">
    <property type="entry name" value="Pkinase"/>
    <property type="match status" value="1"/>
</dbReference>
<dbReference type="InterPro" id="IPR017441">
    <property type="entry name" value="Protein_kinase_ATP_BS"/>
</dbReference>
<keyword evidence="3 6" id="KW-0547">Nucleotide-binding</keyword>
<evidence type="ECO:0000256" key="1">
    <source>
        <dbReference type="ARBA" id="ARBA00010886"/>
    </source>
</evidence>
<dbReference type="InterPro" id="IPR000719">
    <property type="entry name" value="Prot_kinase_dom"/>
</dbReference>
<dbReference type="PROSITE" id="PS00108">
    <property type="entry name" value="PROTEIN_KINASE_ST"/>
    <property type="match status" value="1"/>
</dbReference>
<dbReference type="Gene3D" id="1.25.10.10">
    <property type="entry name" value="Leucine-rich Repeat Variant"/>
    <property type="match status" value="1"/>
</dbReference>
<keyword evidence="5 6" id="KW-0067">ATP-binding</keyword>
<dbReference type="Gene3D" id="1.10.510.10">
    <property type="entry name" value="Transferase(Phosphotransferase) domain 1"/>
    <property type="match status" value="1"/>
</dbReference>
<organism evidence="9 10">
    <name type="scientific">Caenorhabditis auriculariae</name>
    <dbReference type="NCBI Taxonomy" id="2777116"/>
    <lineage>
        <taxon>Eukaryota</taxon>
        <taxon>Metazoa</taxon>
        <taxon>Ecdysozoa</taxon>
        <taxon>Nematoda</taxon>
        <taxon>Chromadorea</taxon>
        <taxon>Rhabditida</taxon>
        <taxon>Rhabditina</taxon>
        <taxon>Rhabditomorpha</taxon>
        <taxon>Rhabditoidea</taxon>
        <taxon>Rhabditidae</taxon>
        <taxon>Peloderinae</taxon>
        <taxon>Caenorhabditis</taxon>
    </lineage>
</organism>
<dbReference type="GO" id="GO:0005524">
    <property type="term" value="F:ATP binding"/>
    <property type="evidence" value="ECO:0007669"/>
    <property type="project" value="UniProtKB-UniRule"/>
</dbReference>
<comment type="caution">
    <text evidence="9">The sequence shown here is derived from an EMBL/GenBank/DDBJ whole genome shotgun (WGS) entry which is preliminary data.</text>
</comment>
<dbReference type="SMART" id="SM00220">
    <property type="entry name" value="S_TKc"/>
    <property type="match status" value="1"/>
</dbReference>
<dbReference type="InterPro" id="IPR000225">
    <property type="entry name" value="Armadillo"/>
</dbReference>
<reference evidence="9" key="1">
    <citation type="submission" date="2020-10" db="EMBL/GenBank/DDBJ databases">
        <authorList>
            <person name="Kikuchi T."/>
        </authorList>
    </citation>
    <scope>NUCLEOTIDE SEQUENCE</scope>
    <source>
        <strain evidence="9">NKZ352</strain>
    </source>
</reference>
<keyword evidence="4" id="KW-0418">Kinase</keyword>
<keyword evidence="2" id="KW-0808">Transferase</keyword>
<dbReference type="InterPro" id="IPR011989">
    <property type="entry name" value="ARM-like"/>
</dbReference>
<feature type="region of interest" description="Disordered" evidence="7">
    <location>
        <begin position="795"/>
        <end position="831"/>
    </location>
</feature>
<feature type="binding site" evidence="6">
    <location>
        <position position="469"/>
    </location>
    <ligand>
        <name>ATP</name>
        <dbReference type="ChEBI" id="CHEBI:30616"/>
    </ligand>
</feature>
<evidence type="ECO:0000313" key="9">
    <source>
        <dbReference type="EMBL" id="CAD6186028.1"/>
    </source>
</evidence>
<dbReference type="InterPro" id="IPR011009">
    <property type="entry name" value="Kinase-like_dom_sf"/>
</dbReference>
<dbReference type="PANTHER" id="PTHR43671:SF92">
    <property type="entry name" value="SERINE_THREONINE-PROTEIN KINASE NEK10"/>
    <property type="match status" value="1"/>
</dbReference>
<dbReference type="GO" id="GO:1902749">
    <property type="term" value="P:regulation of cell cycle G2/M phase transition"/>
    <property type="evidence" value="ECO:0007669"/>
    <property type="project" value="TreeGrafter"/>
</dbReference>
<keyword evidence="10" id="KW-1185">Reference proteome</keyword>
<proteinExistence type="inferred from homology"/>
<dbReference type="PROSITE" id="PS50011">
    <property type="entry name" value="PROTEIN_KINASE_DOM"/>
    <property type="match status" value="1"/>
</dbReference>
<evidence type="ECO:0000256" key="7">
    <source>
        <dbReference type="SAM" id="MobiDB-lite"/>
    </source>
</evidence>
<name>A0A8S1GT75_9PELO</name>
<dbReference type="PANTHER" id="PTHR43671">
    <property type="entry name" value="SERINE/THREONINE-PROTEIN KINASE NEK"/>
    <property type="match status" value="1"/>
</dbReference>
<comment type="similarity">
    <text evidence="1">Belongs to the protein kinase superfamily. NEK Ser/Thr protein kinase family. NIMA subfamily.</text>
</comment>
<dbReference type="GO" id="GO:0004674">
    <property type="term" value="F:protein serine/threonine kinase activity"/>
    <property type="evidence" value="ECO:0007669"/>
    <property type="project" value="TreeGrafter"/>
</dbReference>
<dbReference type="InterPro" id="IPR008271">
    <property type="entry name" value="Ser/Thr_kinase_AS"/>
</dbReference>
<feature type="region of interest" description="Disordered" evidence="7">
    <location>
        <begin position="717"/>
        <end position="748"/>
    </location>
</feature>
<dbReference type="Proteomes" id="UP000835052">
    <property type="component" value="Unassembled WGS sequence"/>
</dbReference>
<dbReference type="InterPro" id="IPR016024">
    <property type="entry name" value="ARM-type_fold"/>
</dbReference>
<dbReference type="EMBL" id="CAJGYM010000003">
    <property type="protein sequence ID" value="CAD6186028.1"/>
    <property type="molecule type" value="Genomic_DNA"/>
</dbReference>
<dbReference type="AlphaFoldDB" id="A0A8S1GT75"/>
<feature type="domain" description="Protein kinase" evidence="8">
    <location>
        <begin position="435"/>
        <end position="702"/>
    </location>
</feature>
<evidence type="ECO:0000313" key="10">
    <source>
        <dbReference type="Proteomes" id="UP000835052"/>
    </source>
</evidence>